<gene>
    <name evidence="2" type="ORF">HMPREF9180_1506</name>
</gene>
<evidence type="ECO:0000313" key="3">
    <source>
        <dbReference type="Proteomes" id="UP000010304"/>
    </source>
</evidence>
<keyword evidence="1" id="KW-0472">Membrane</keyword>
<accession>E8KDF1</accession>
<organism evidence="2 3">
    <name type="scientific">Streptococcus peroris ATCC 700780</name>
    <dbReference type="NCBI Taxonomy" id="888746"/>
    <lineage>
        <taxon>Bacteria</taxon>
        <taxon>Bacillati</taxon>
        <taxon>Bacillota</taxon>
        <taxon>Bacilli</taxon>
        <taxon>Lactobacillales</taxon>
        <taxon>Streptococcaceae</taxon>
        <taxon>Streptococcus</taxon>
    </lineage>
</organism>
<dbReference type="STRING" id="888746.HMPREF9180_1506"/>
<dbReference type="HOGENOM" id="CLU_120509_0_0_9"/>
<sequence>MKEEKMSSKKQANWRLGCNLLLTAVLVGVALLYFSVKNAYNHTLQPGQSVTIRVRPKTDQLEYSSELILEKKDDQKIKLSGRDVWSEQFSGLYFEVKENKIIQLGNSGNDGTELSNNQQDIQLVEDGIVDSYLGKKVFDATKSKPYTITVTNVDDKPASFYTQVVNR</sequence>
<dbReference type="Proteomes" id="UP000010304">
    <property type="component" value="Unassembled WGS sequence"/>
</dbReference>
<comment type="caution">
    <text evidence="2">The sequence shown here is derived from an EMBL/GenBank/DDBJ whole genome shotgun (WGS) entry which is preliminary data.</text>
</comment>
<protein>
    <submittedName>
        <fullName evidence="2">Uncharacterized protein</fullName>
    </submittedName>
</protein>
<keyword evidence="3" id="KW-1185">Reference proteome</keyword>
<evidence type="ECO:0000256" key="1">
    <source>
        <dbReference type="SAM" id="Phobius"/>
    </source>
</evidence>
<dbReference type="EMBL" id="AEVF01000013">
    <property type="protein sequence ID" value="EFX40049.1"/>
    <property type="molecule type" value="Genomic_DNA"/>
</dbReference>
<name>E8KDF1_9STRE</name>
<proteinExistence type="predicted"/>
<keyword evidence="1" id="KW-1133">Transmembrane helix</keyword>
<feature type="transmembrane region" description="Helical" evidence="1">
    <location>
        <begin position="12"/>
        <end position="36"/>
    </location>
</feature>
<keyword evidence="1" id="KW-0812">Transmembrane</keyword>
<dbReference type="AlphaFoldDB" id="E8KDF1"/>
<evidence type="ECO:0000313" key="2">
    <source>
        <dbReference type="EMBL" id="EFX40049.1"/>
    </source>
</evidence>
<reference evidence="2 3" key="1">
    <citation type="submission" date="2010-12" db="EMBL/GenBank/DDBJ databases">
        <authorList>
            <person name="Muzny D."/>
            <person name="Qin X."/>
            <person name="Deng J."/>
            <person name="Jiang H."/>
            <person name="Liu Y."/>
            <person name="Qu J."/>
            <person name="Song X.-Z."/>
            <person name="Zhang L."/>
            <person name="Thornton R."/>
            <person name="Coyle M."/>
            <person name="Francisco L."/>
            <person name="Jackson L."/>
            <person name="Javaid M."/>
            <person name="Korchina V."/>
            <person name="Kovar C."/>
            <person name="Mata R."/>
            <person name="Mathew T."/>
            <person name="Ngo R."/>
            <person name="Nguyen L."/>
            <person name="Nguyen N."/>
            <person name="Okwuonu G."/>
            <person name="Ongeri F."/>
            <person name="Pham C."/>
            <person name="Simmons D."/>
            <person name="Wilczek-Boney K."/>
            <person name="Hale W."/>
            <person name="Jakkamsetti A."/>
            <person name="Pham P."/>
            <person name="Ruth R."/>
            <person name="San Lucas F."/>
            <person name="Warren J."/>
            <person name="Zhang J."/>
            <person name="Zhao Z."/>
            <person name="Zhou C."/>
            <person name="Zhu D."/>
            <person name="Lee S."/>
            <person name="Bess C."/>
            <person name="Blankenburg K."/>
            <person name="Forbes L."/>
            <person name="Fu Q."/>
            <person name="Gubbala S."/>
            <person name="Hirani K."/>
            <person name="Jayaseelan J.C."/>
            <person name="Lara F."/>
            <person name="Munidasa M."/>
            <person name="Palculict T."/>
            <person name="Patil S."/>
            <person name="Pu L.-L."/>
            <person name="Saada N."/>
            <person name="Tang L."/>
            <person name="Weissenberger G."/>
            <person name="Zhu Y."/>
            <person name="Hemphill L."/>
            <person name="Shang Y."/>
            <person name="Youmans B."/>
            <person name="Ayvaz T."/>
            <person name="Ross M."/>
            <person name="Santibanez J."/>
            <person name="Aqrawi P."/>
            <person name="Gross S."/>
            <person name="Joshi V."/>
            <person name="Fowler G."/>
            <person name="Nazareth L."/>
            <person name="Reid J."/>
            <person name="Worley K."/>
            <person name="Petrosino J."/>
            <person name="Highlander S."/>
            <person name="Gibbs R."/>
        </authorList>
    </citation>
    <scope>NUCLEOTIDE SEQUENCE [LARGE SCALE GENOMIC DNA]</scope>
    <source>
        <strain evidence="2 3">ATCC 700780</strain>
    </source>
</reference>